<evidence type="ECO:0000313" key="4">
    <source>
        <dbReference type="Proteomes" id="UP000267464"/>
    </source>
</evidence>
<reference evidence="3 4" key="2">
    <citation type="submission" date="2018-12" db="EMBL/GenBank/DDBJ databases">
        <title>Rhizobacter gummiphilus sp. nov., a rubber-degrading bacterium isolated from the soil of a botanical garden in Japan.</title>
        <authorList>
            <person name="Shunsuke S.S."/>
        </authorList>
    </citation>
    <scope>NUCLEOTIDE SEQUENCE [LARGE SCALE GENOMIC DNA]</scope>
    <source>
        <strain evidence="3 4">S-16</strain>
    </source>
</reference>
<feature type="compositionally biased region" description="Gly residues" evidence="1">
    <location>
        <begin position="1"/>
        <end position="11"/>
    </location>
</feature>
<evidence type="ECO:0000256" key="1">
    <source>
        <dbReference type="SAM" id="MobiDB-lite"/>
    </source>
</evidence>
<dbReference type="EMBL" id="QUSW01000002">
    <property type="protein sequence ID" value="RQP24786.1"/>
    <property type="molecule type" value="Genomic_DNA"/>
</dbReference>
<dbReference type="InterPro" id="IPR044060">
    <property type="entry name" value="Bacterial_rp_domain"/>
</dbReference>
<feature type="domain" description="Bacterial repeat" evidence="2">
    <location>
        <begin position="60"/>
        <end position="112"/>
    </location>
</feature>
<comment type="caution">
    <text evidence="3">The sequence shown here is derived from an EMBL/GenBank/DDBJ whole genome shotgun (WGS) entry which is preliminary data.</text>
</comment>
<sequence length="112" mass="10699">MAASCGGGGSDAGSPPFGTAGSGGLSPTKPTTPTSGTQALTVTVIGSGSVISSPAGVNCTSVCTTSFSRGTLVQLTATPGTGVTFSGWTGDCTGQSCSVSMTTDHKVVATFQ</sequence>
<gene>
    <name evidence="3" type="ORF">DZC73_07845</name>
</gene>
<evidence type="ECO:0000259" key="2">
    <source>
        <dbReference type="Pfam" id="PF18998"/>
    </source>
</evidence>
<feature type="compositionally biased region" description="Low complexity" evidence="1">
    <location>
        <begin position="25"/>
        <end position="37"/>
    </location>
</feature>
<keyword evidence="4" id="KW-1185">Reference proteome</keyword>
<name>A0A3N7HU14_9BURK</name>
<accession>A0A3N7HU14</accession>
<evidence type="ECO:0000313" key="3">
    <source>
        <dbReference type="EMBL" id="RQP24786.1"/>
    </source>
</evidence>
<dbReference type="Pfam" id="PF18998">
    <property type="entry name" value="Flg_new_2"/>
    <property type="match status" value="1"/>
</dbReference>
<reference evidence="3 4" key="1">
    <citation type="submission" date="2018-08" db="EMBL/GenBank/DDBJ databases">
        <authorList>
            <person name="Khan S.A."/>
            <person name="Jeon C.O."/>
            <person name="Chun B.H."/>
            <person name="Jeong S.E."/>
        </authorList>
    </citation>
    <scope>NUCLEOTIDE SEQUENCE [LARGE SCALE GENOMIC DNA]</scope>
    <source>
        <strain evidence="3 4">S-16</strain>
    </source>
</reference>
<feature type="region of interest" description="Disordered" evidence="1">
    <location>
        <begin position="1"/>
        <end position="37"/>
    </location>
</feature>
<proteinExistence type="predicted"/>
<dbReference type="Proteomes" id="UP000267464">
    <property type="component" value="Unassembled WGS sequence"/>
</dbReference>
<protein>
    <recommendedName>
        <fullName evidence="2">Bacterial repeat domain-containing protein</fullName>
    </recommendedName>
</protein>
<dbReference type="AlphaFoldDB" id="A0A3N7HU14"/>
<organism evidence="3 4">
    <name type="scientific">Piscinibacter terrae</name>
    <dbReference type="NCBI Taxonomy" id="2496871"/>
    <lineage>
        <taxon>Bacteria</taxon>
        <taxon>Pseudomonadati</taxon>
        <taxon>Pseudomonadota</taxon>
        <taxon>Betaproteobacteria</taxon>
        <taxon>Burkholderiales</taxon>
        <taxon>Sphaerotilaceae</taxon>
        <taxon>Piscinibacter</taxon>
    </lineage>
</organism>